<dbReference type="EMBL" id="QSHZ01000020">
    <property type="protein sequence ID" value="RHC54694.1"/>
    <property type="molecule type" value="Genomic_DNA"/>
</dbReference>
<dbReference type="Gene3D" id="3.40.50.300">
    <property type="entry name" value="P-loop containing nucleotide triphosphate hydrolases"/>
    <property type="match status" value="1"/>
</dbReference>
<dbReference type="InterPro" id="IPR046454">
    <property type="entry name" value="GpA_endonuclease"/>
</dbReference>
<dbReference type="InterPro" id="IPR008866">
    <property type="entry name" value="Phage_lambda_GpA-like"/>
</dbReference>
<dbReference type="InterPro" id="IPR046453">
    <property type="entry name" value="GpA_ATPase"/>
</dbReference>
<dbReference type="GO" id="GO:0004519">
    <property type="term" value="F:endonuclease activity"/>
    <property type="evidence" value="ECO:0007669"/>
    <property type="project" value="InterPro"/>
</dbReference>
<evidence type="ECO:0000259" key="2">
    <source>
        <dbReference type="Pfam" id="PF05876"/>
    </source>
</evidence>
<feature type="region of interest" description="Disordered" evidence="1">
    <location>
        <begin position="592"/>
        <end position="624"/>
    </location>
</feature>
<proteinExistence type="inferred from homology"/>
<accession>A0A414AT30</accession>
<dbReference type="GO" id="GO:0005524">
    <property type="term" value="F:ATP binding"/>
    <property type="evidence" value="ECO:0007669"/>
    <property type="project" value="InterPro"/>
</dbReference>
<evidence type="ECO:0000259" key="3">
    <source>
        <dbReference type="Pfam" id="PF20454"/>
    </source>
</evidence>
<feature type="compositionally biased region" description="Acidic residues" evidence="1">
    <location>
        <begin position="592"/>
        <end position="601"/>
    </location>
</feature>
<evidence type="ECO:0000256" key="1">
    <source>
        <dbReference type="SAM" id="MobiDB-lite"/>
    </source>
</evidence>
<dbReference type="AlphaFoldDB" id="A0A414AT30"/>
<feature type="domain" description="Phage terminase large subunit GpA ATPase" evidence="2">
    <location>
        <begin position="45"/>
        <end position="294"/>
    </location>
</feature>
<organism evidence="4 5">
    <name type="scientific">Enterocloster bolteae</name>
    <dbReference type="NCBI Taxonomy" id="208479"/>
    <lineage>
        <taxon>Bacteria</taxon>
        <taxon>Bacillati</taxon>
        <taxon>Bacillota</taxon>
        <taxon>Clostridia</taxon>
        <taxon>Lachnospirales</taxon>
        <taxon>Lachnospiraceae</taxon>
        <taxon>Enterocloster</taxon>
    </lineage>
</organism>
<dbReference type="GO" id="GO:0016887">
    <property type="term" value="F:ATP hydrolysis activity"/>
    <property type="evidence" value="ECO:0007669"/>
    <property type="project" value="InterPro"/>
</dbReference>
<dbReference type="Pfam" id="PF20454">
    <property type="entry name" value="GpA_nuclease"/>
    <property type="match status" value="1"/>
</dbReference>
<evidence type="ECO:0000313" key="5">
    <source>
        <dbReference type="Proteomes" id="UP000283975"/>
    </source>
</evidence>
<dbReference type="RefSeq" id="WP_002565373.1">
    <property type="nucleotide sequence ID" value="NZ_JAUUNS010000221.1"/>
</dbReference>
<sequence>MGYRTRTRIKTANLFKRVVHNILQKTEELTVSQWAEKYRVLDESSNISGRWSNDVTPYLIGIMNTLNDDYIREVYLCKGSQLGGTEVMINMLMYIIDRSPAPTMIVYPSDDLAKDVSNDKLKPAFRLATQIKRLFLENSSKELRLKFKTMVLYLRGAGSPSKLASKAIKYLFFDEIDKIGGASKKEASPYNLAMERIKTYKSQSKVYACSTPTLATNYIWGLHDSADEVRHYFVPCPHCGEMIELTWNQIKFDEDKDNTMSPYDRAKTSKYICQLCGCIIEDKDKPKMLRLGEWRAIKKRGIGKPKTVGFWISSLYSIFLTWADIAEEFLKSKDDPELLQNFVNSWLAEPWEDTKLKTSKELVMERQTELPEMIVPEWAKILTGGVDVQESSLYYTIRAWGDYMTSQNIAHGQVFSLTDIEQIMNLEWQREDGIKMVVGLALIDSGFQSDEIYQFCLTNSDWAKPCKGASNPLQGHYKISQINKPESRVNGISLVWVDGGKYKDSISAKMRKENGTGSWMVYAGCDEEYASQVTAEHKVNVRNPNGKTVQKWVQKKSHGDNHYLDAEVYAMAAADLMNVRTLHLQQAYQEEPEVETQEPEEQTWLPDISSWLGGIGGNNEPAYE</sequence>
<dbReference type="HAMAP" id="MF_04144">
    <property type="entry name" value="TERL_LAMBDA"/>
    <property type="match status" value="1"/>
</dbReference>
<dbReference type="InterPro" id="IPR027417">
    <property type="entry name" value="P-loop_NTPase"/>
</dbReference>
<reference evidence="4 5" key="1">
    <citation type="submission" date="2018-08" db="EMBL/GenBank/DDBJ databases">
        <title>A genome reference for cultivated species of the human gut microbiota.</title>
        <authorList>
            <person name="Zou Y."/>
            <person name="Xue W."/>
            <person name="Luo G."/>
        </authorList>
    </citation>
    <scope>NUCLEOTIDE SEQUENCE [LARGE SCALE GENOMIC DNA]</scope>
    <source>
        <strain evidence="4 5">AM35-14</strain>
    </source>
</reference>
<comment type="caution">
    <text evidence="4">The sequence shown here is derived from an EMBL/GenBank/DDBJ whole genome shotgun (WGS) entry which is preliminary data.</text>
</comment>
<protein>
    <submittedName>
        <fullName evidence="4">Phage terminase large subunit family protein</fullName>
    </submittedName>
</protein>
<evidence type="ECO:0000313" key="4">
    <source>
        <dbReference type="EMBL" id="RHC54694.1"/>
    </source>
</evidence>
<dbReference type="Proteomes" id="UP000283975">
    <property type="component" value="Unassembled WGS sequence"/>
</dbReference>
<name>A0A414AT30_9FIRM</name>
<dbReference type="Pfam" id="PF05876">
    <property type="entry name" value="GpA_ATPase"/>
    <property type="match status" value="1"/>
</dbReference>
<feature type="domain" description="Terminase large subunit GpA endonuclease" evidence="3">
    <location>
        <begin position="307"/>
        <end position="582"/>
    </location>
</feature>
<gene>
    <name evidence="4" type="ORF">DW839_18540</name>
</gene>